<protein>
    <recommendedName>
        <fullName evidence="3">Acetylornithine deacetylase</fullName>
    </recommendedName>
</protein>
<evidence type="ECO:0008006" key="3">
    <source>
        <dbReference type="Google" id="ProtNLM"/>
    </source>
</evidence>
<accession>A0A0N8SQ66</accession>
<evidence type="ECO:0000313" key="1">
    <source>
        <dbReference type="EMBL" id="KPY48336.1"/>
    </source>
</evidence>
<gene>
    <name evidence="1" type="ORF">ALO47_200100</name>
</gene>
<evidence type="ECO:0000313" key="2">
    <source>
        <dbReference type="Proteomes" id="UP000050554"/>
    </source>
</evidence>
<name>A0A0N8SQ66_PSESI</name>
<dbReference type="AlphaFoldDB" id="A0A0N8SQ66"/>
<organism evidence="1 2">
    <name type="scientific">Pseudomonas syringae pv. ribicola</name>
    <dbReference type="NCBI Taxonomy" id="55398"/>
    <lineage>
        <taxon>Bacteria</taxon>
        <taxon>Pseudomonadati</taxon>
        <taxon>Pseudomonadota</taxon>
        <taxon>Gammaproteobacteria</taxon>
        <taxon>Pseudomonadales</taxon>
        <taxon>Pseudomonadaceae</taxon>
        <taxon>Pseudomonas</taxon>
    </lineage>
</organism>
<dbReference type="PATRIC" id="fig|55398.3.peg.1913"/>
<reference evidence="1 2" key="1">
    <citation type="submission" date="2015-09" db="EMBL/GenBank/DDBJ databases">
        <title>Genome announcement of multiple Pseudomonas syringae strains.</title>
        <authorList>
            <person name="Thakur S."/>
            <person name="Wang P.W."/>
            <person name="Gong Y."/>
            <person name="Weir B.S."/>
            <person name="Guttman D.S."/>
        </authorList>
    </citation>
    <scope>NUCLEOTIDE SEQUENCE [LARGE SCALE GENOMIC DNA]</scope>
    <source>
        <strain evidence="1 2">ICMP3882</strain>
    </source>
</reference>
<dbReference type="Gene3D" id="3.40.630.10">
    <property type="entry name" value="Zn peptidases"/>
    <property type="match status" value="1"/>
</dbReference>
<dbReference type="Proteomes" id="UP000050554">
    <property type="component" value="Unassembled WGS sequence"/>
</dbReference>
<sequence length="39" mass="4352">MCCVPGSIEQAHKPDEFIEESQMNAGERFLQSLLGSLKQ</sequence>
<proteinExistence type="predicted"/>
<comment type="caution">
    <text evidence="1">The sequence shown here is derived from an EMBL/GenBank/DDBJ whole genome shotgun (WGS) entry which is preliminary data.</text>
</comment>
<dbReference type="EMBL" id="LJRF01000085">
    <property type="protein sequence ID" value="KPY48336.1"/>
    <property type="molecule type" value="Genomic_DNA"/>
</dbReference>